<sequence>MAYTPVEIETQHNQPPRIMESNFCPTAEISTESHPGNRFCTPTEDIGLLNIPSIYETMNNSCFDEHSKSLGWNWPSDQAECTGNEAGKCDADDEDELPTNITESVPREPLKRLRRQRANDRERRRMKSLNGALNNLKRCIPLPKTKRRVTKLEILRIACNYIQDLWETLNNGGNEGHTETLVTRGGNQHHIVNGMSVTQRLSLLSNNLKFNFQL</sequence>
<dbReference type="InterPro" id="IPR036638">
    <property type="entry name" value="HLH_DNA-bd_sf"/>
</dbReference>
<protein>
    <submittedName>
        <fullName evidence="1">Neurogenic differentiation factor 1-like</fullName>
    </submittedName>
</protein>
<dbReference type="PANTHER" id="PTHR19290:SF163">
    <property type="entry name" value="BASIC HELIX-LOOP-HELIX NEURAL TRANSCRIPTION FACTOR TAP"/>
    <property type="match status" value="1"/>
</dbReference>
<dbReference type="SMART" id="SM00353">
    <property type="entry name" value="HLH"/>
    <property type="match status" value="1"/>
</dbReference>
<dbReference type="GO" id="GO:0045944">
    <property type="term" value="P:positive regulation of transcription by RNA polymerase II"/>
    <property type="evidence" value="ECO:0007669"/>
    <property type="project" value="TreeGrafter"/>
</dbReference>
<accession>A0A6S7G3A4</accession>
<dbReference type="GO" id="GO:0007423">
    <property type="term" value="P:sensory organ development"/>
    <property type="evidence" value="ECO:0007669"/>
    <property type="project" value="TreeGrafter"/>
</dbReference>
<dbReference type="GO" id="GO:0000981">
    <property type="term" value="F:DNA-binding transcription factor activity, RNA polymerase II-specific"/>
    <property type="evidence" value="ECO:0007669"/>
    <property type="project" value="TreeGrafter"/>
</dbReference>
<dbReference type="Proteomes" id="UP001152795">
    <property type="component" value="Unassembled WGS sequence"/>
</dbReference>
<dbReference type="OrthoDB" id="5969565at2759"/>
<proteinExistence type="predicted"/>
<dbReference type="AlphaFoldDB" id="A0A6S7G3A4"/>
<evidence type="ECO:0000313" key="2">
    <source>
        <dbReference type="Proteomes" id="UP001152795"/>
    </source>
</evidence>
<name>A0A6S7G3A4_PARCT</name>
<comment type="caution">
    <text evidence="1">The sequence shown here is derived from an EMBL/GenBank/DDBJ whole genome shotgun (WGS) entry which is preliminary data.</text>
</comment>
<reference evidence="1" key="1">
    <citation type="submission" date="2020-04" db="EMBL/GenBank/DDBJ databases">
        <authorList>
            <person name="Alioto T."/>
            <person name="Alioto T."/>
            <person name="Gomez Garrido J."/>
        </authorList>
    </citation>
    <scope>NUCLEOTIDE SEQUENCE</scope>
    <source>
        <strain evidence="1">A484AB</strain>
    </source>
</reference>
<gene>
    <name evidence="1" type="ORF">PACLA_8A078570</name>
</gene>
<dbReference type="CDD" id="cd11390">
    <property type="entry name" value="bHLH_TS"/>
    <property type="match status" value="1"/>
</dbReference>
<dbReference type="PROSITE" id="PS50888">
    <property type="entry name" value="BHLH"/>
    <property type="match status" value="1"/>
</dbReference>
<dbReference type="GO" id="GO:0046983">
    <property type="term" value="F:protein dimerization activity"/>
    <property type="evidence" value="ECO:0007669"/>
    <property type="project" value="InterPro"/>
</dbReference>
<dbReference type="GO" id="GO:0070888">
    <property type="term" value="F:E-box binding"/>
    <property type="evidence" value="ECO:0007669"/>
    <property type="project" value="TreeGrafter"/>
</dbReference>
<organism evidence="1 2">
    <name type="scientific">Paramuricea clavata</name>
    <name type="common">Red gorgonian</name>
    <name type="synonym">Violescent sea-whip</name>
    <dbReference type="NCBI Taxonomy" id="317549"/>
    <lineage>
        <taxon>Eukaryota</taxon>
        <taxon>Metazoa</taxon>
        <taxon>Cnidaria</taxon>
        <taxon>Anthozoa</taxon>
        <taxon>Octocorallia</taxon>
        <taxon>Malacalcyonacea</taxon>
        <taxon>Plexauridae</taxon>
        <taxon>Paramuricea</taxon>
    </lineage>
</organism>
<dbReference type="InterPro" id="IPR011598">
    <property type="entry name" value="bHLH_dom"/>
</dbReference>
<dbReference type="PANTHER" id="PTHR19290">
    <property type="entry name" value="BASIC HELIX-LOOP-HELIX PROTEIN NEUROGENIN-RELATED"/>
    <property type="match status" value="1"/>
</dbReference>
<evidence type="ECO:0000313" key="1">
    <source>
        <dbReference type="EMBL" id="CAB3987474.1"/>
    </source>
</evidence>
<dbReference type="GO" id="GO:0005634">
    <property type="term" value="C:nucleus"/>
    <property type="evidence" value="ECO:0007669"/>
    <property type="project" value="TreeGrafter"/>
</dbReference>
<dbReference type="GO" id="GO:0061564">
    <property type="term" value="P:axon development"/>
    <property type="evidence" value="ECO:0007669"/>
    <property type="project" value="TreeGrafter"/>
</dbReference>
<dbReference type="SUPFAM" id="SSF47459">
    <property type="entry name" value="HLH, helix-loop-helix DNA-binding domain"/>
    <property type="match status" value="1"/>
</dbReference>
<dbReference type="Pfam" id="PF00010">
    <property type="entry name" value="HLH"/>
    <property type="match status" value="1"/>
</dbReference>
<keyword evidence="2" id="KW-1185">Reference proteome</keyword>
<dbReference type="Gene3D" id="4.10.280.10">
    <property type="entry name" value="Helix-loop-helix DNA-binding domain"/>
    <property type="match status" value="1"/>
</dbReference>
<dbReference type="InterPro" id="IPR050359">
    <property type="entry name" value="bHLH_transcription_factors"/>
</dbReference>
<dbReference type="EMBL" id="CACRXK020001180">
    <property type="protein sequence ID" value="CAB3987474.1"/>
    <property type="molecule type" value="Genomic_DNA"/>
</dbReference>